<evidence type="ECO:0000313" key="1">
    <source>
        <dbReference type="EMBL" id="EEI91340.1"/>
    </source>
</evidence>
<dbReference type="Proteomes" id="UP000006241">
    <property type="component" value="Unassembled WGS sequence"/>
</dbReference>
<gene>
    <name evidence="1" type="ORF">HMPREF0765_3060</name>
</gene>
<name>C2G0G0_SPHSI</name>
<sequence>MACQKDVDNSVDIVANEISFKSGSKISLLQESLKAGIYQIDAELYDNKIIYTTKIAHTSMLNGNKVDFSNFAIELSNGKLILDNDYSIFRVDGDLFLSTPLYSGFMKDGNDDKLIDTKTAALILFYNEISENSKNIEKKTYSVFLNQFDKEVQNITSKSTLKKAGIPFITRGCGMNHAIKFGFSASSAELSLKTELRETRFYEGCVVVTPIEVSCYTDKYICVATQTFYCKTC</sequence>
<evidence type="ECO:0000313" key="2">
    <source>
        <dbReference type="Proteomes" id="UP000006241"/>
    </source>
</evidence>
<dbReference type="HOGENOM" id="CLU_1189300_0_0_10"/>
<dbReference type="EMBL" id="ACHB01000070">
    <property type="protein sequence ID" value="EEI91340.1"/>
    <property type="molecule type" value="Genomic_DNA"/>
</dbReference>
<comment type="caution">
    <text evidence="1">The sequence shown here is derived from an EMBL/GenBank/DDBJ whole genome shotgun (WGS) entry which is preliminary data.</text>
</comment>
<dbReference type="RefSeq" id="WP_003008725.1">
    <property type="nucleotide sequence ID" value="NZ_GG668632.1"/>
</dbReference>
<protein>
    <submittedName>
        <fullName evidence="1">Uncharacterized protein</fullName>
    </submittedName>
</protein>
<accession>C2G0G0</accession>
<proteinExistence type="predicted"/>
<organism evidence="1 2">
    <name type="scientific">Sphingobacterium spiritivorum ATCC 33300</name>
    <dbReference type="NCBI Taxonomy" id="525372"/>
    <lineage>
        <taxon>Bacteria</taxon>
        <taxon>Pseudomonadati</taxon>
        <taxon>Bacteroidota</taxon>
        <taxon>Sphingobacteriia</taxon>
        <taxon>Sphingobacteriales</taxon>
        <taxon>Sphingobacteriaceae</taxon>
        <taxon>Sphingobacterium</taxon>
    </lineage>
</organism>
<reference evidence="1 2" key="1">
    <citation type="submission" date="2009-01" db="EMBL/GenBank/DDBJ databases">
        <authorList>
            <person name="Qin X."/>
            <person name="Bachman B."/>
            <person name="Battles P."/>
            <person name="Bell A."/>
            <person name="Bess C."/>
            <person name="Bickham C."/>
            <person name="Chaboub L."/>
            <person name="Chen D."/>
            <person name="Coyle M."/>
            <person name="Deiros D.R."/>
            <person name="Dinh H."/>
            <person name="Forbes L."/>
            <person name="Fowler G."/>
            <person name="Francisco L."/>
            <person name="Fu Q."/>
            <person name="Gubbala S."/>
            <person name="Hale W."/>
            <person name="Han Y."/>
            <person name="Hemphill L."/>
            <person name="Highlander S.K."/>
            <person name="Hirani K."/>
            <person name="Hogues M."/>
            <person name="Jackson L."/>
            <person name="Jakkamsetti A."/>
            <person name="Javaid M."/>
            <person name="Jiang H."/>
            <person name="Korchina V."/>
            <person name="Kovar C."/>
            <person name="Lara F."/>
            <person name="Lee S."/>
            <person name="Mata R."/>
            <person name="Mathew T."/>
            <person name="Moen C."/>
            <person name="Morales K."/>
            <person name="Munidasa M."/>
            <person name="Nazareth L."/>
            <person name="Ngo R."/>
            <person name="Nguyen L."/>
            <person name="Okwuonu G."/>
            <person name="Ongeri F."/>
            <person name="Patil S."/>
            <person name="Petrosino J."/>
            <person name="Pham C."/>
            <person name="Pham P."/>
            <person name="Pu L.-L."/>
            <person name="Puazo M."/>
            <person name="Raj R."/>
            <person name="Reid J."/>
            <person name="Rouhana J."/>
            <person name="Saada N."/>
            <person name="Shang Y."/>
            <person name="Simmons D."/>
            <person name="Thornton R."/>
            <person name="Warren J."/>
            <person name="Weissenberger G."/>
            <person name="Zhang J."/>
            <person name="Zhang L."/>
            <person name="Zhou C."/>
            <person name="Zhu D."/>
            <person name="Muzny D."/>
            <person name="Worley K."/>
            <person name="Gibbs R."/>
        </authorList>
    </citation>
    <scope>NUCLEOTIDE SEQUENCE [LARGE SCALE GENOMIC DNA]</scope>
    <source>
        <strain evidence="1 2">ATCC 33300</strain>
    </source>
</reference>
<dbReference type="AlphaFoldDB" id="C2G0G0"/>